<dbReference type="Pfam" id="PF13489">
    <property type="entry name" value="Methyltransf_23"/>
    <property type="match status" value="1"/>
</dbReference>
<reference evidence="2" key="2">
    <citation type="submission" date="2023-06" db="EMBL/GenBank/DDBJ databases">
        <authorList>
            <consortium name="Lawrence Berkeley National Laboratory"/>
            <person name="Haridas S."/>
            <person name="Hensen N."/>
            <person name="Bonometti L."/>
            <person name="Westerberg I."/>
            <person name="Brannstrom I.O."/>
            <person name="Guillou S."/>
            <person name="Cros-Aarteil S."/>
            <person name="Calhoun S."/>
            <person name="Kuo A."/>
            <person name="Mondo S."/>
            <person name="Pangilinan J."/>
            <person name="Riley R."/>
            <person name="Labutti K."/>
            <person name="Andreopoulos B."/>
            <person name="Lipzen A."/>
            <person name="Chen C."/>
            <person name="Yanf M."/>
            <person name="Daum C."/>
            <person name="Ng V."/>
            <person name="Clum A."/>
            <person name="Steindorff A."/>
            <person name="Ohm R."/>
            <person name="Martin F."/>
            <person name="Silar P."/>
            <person name="Natvig D."/>
            <person name="Lalanne C."/>
            <person name="Gautier V."/>
            <person name="Ament-Velasquez S.L."/>
            <person name="Kruys A."/>
            <person name="Hutchinson M.I."/>
            <person name="Powell A.J."/>
            <person name="Barry K."/>
            <person name="Miller A.N."/>
            <person name="Grigoriev I.V."/>
            <person name="Debuchy R."/>
            <person name="Gladieux P."/>
            <person name="Thoren M.H."/>
            <person name="Johannesson H."/>
        </authorList>
    </citation>
    <scope>NUCLEOTIDE SEQUENCE</scope>
    <source>
        <strain evidence="2">CBS 314.62</strain>
    </source>
</reference>
<comment type="similarity">
    <text evidence="1">Belongs to the methyltransferase superfamily. LaeA methyltransferase family.</text>
</comment>
<evidence type="ECO:0000313" key="2">
    <source>
        <dbReference type="EMBL" id="KAK3693086.1"/>
    </source>
</evidence>
<dbReference type="CDD" id="cd02440">
    <property type="entry name" value="AdoMet_MTases"/>
    <property type="match status" value="1"/>
</dbReference>
<name>A0AAE1CFW7_9PEZI</name>
<dbReference type="GO" id="GO:0032259">
    <property type="term" value="P:methylation"/>
    <property type="evidence" value="ECO:0007669"/>
    <property type="project" value="UniProtKB-KW"/>
</dbReference>
<comment type="caution">
    <text evidence="2">The sequence shown here is derived from an EMBL/GenBank/DDBJ whole genome shotgun (WGS) entry which is preliminary data.</text>
</comment>
<dbReference type="GO" id="GO:0008168">
    <property type="term" value="F:methyltransferase activity"/>
    <property type="evidence" value="ECO:0007669"/>
    <property type="project" value="UniProtKB-KW"/>
</dbReference>
<protein>
    <submittedName>
        <fullName evidence="2">S-adenosyl-L-methionine-dependent methyltransferase</fullName>
    </submittedName>
</protein>
<evidence type="ECO:0000313" key="3">
    <source>
        <dbReference type="Proteomes" id="UP001270362"/>
    </source>
</evidence>
<gene>
    <name evidence="2" type="ORF">B0T22DRAFT_504491</name>
</gene>
<keyword evidence="3" id="KW-1185">Reference proteome</keyword>
<organism evidence="2 3">
    <name type="scientific">Podospora appendiculata</name>
    <dbReference type="NCBI Taxonomy" id="314037"/>
    <lineage>
        <taxon>Eukaryota</taxon>
        <taxon>Fungi</taxon>
        <taxon>Dikarya</taxon>
        <taxon>Ascomycota</taxon>
        <taxon>Pezizomycotina</taxon>
        <taxon>Sordariomycetes</taxon>
        <taxon>Sordariomycetidae</taxon>
        <taxon>Sordariales</taxon>
        <taxon>Podosporaceae</taxon>
        <taxon>Podospora</taxon>
    </lineage>
</organism>
<dbReference type="EMBL" id="JAULSO010000001">
    <property type="protein sequence ID" value="KAK3693086.1"/>
    <property type="molecule type" value="Genomic_DNA"/>
</dbReference>
<dbReference type="SUPFAM" id="SSF53335">
    <property type="entry name" value="S-adenosyl-L-methionine-dependent methyltransferases"/>
    <property type="match status" value="1"/>
</dbReference>
<dbReference type="PANTHER" id="PTHR43591">
    <property type="entry name" value="METHYLTRANSFERASE"/>
    <property type="match status" value="1"/>
</dbReference>
<dbReference type="AlphaFoldDB" id="A0AAE1CFW7"/>
<keyword evidence="2" id="KW-0808">Transferase</keyword>
<sequence>MSSYASSDLVLVDLDWGSEINLAEGECEQAAPPSISDLADSDSLYNFIVADSAQGSSPTASPSNSVSLTSSIYQHSYHHGRRYQKFRPGRYPMPNDQTEQDREDMKHIMMLELTEGEYFLAPVDGSPKKIIDLGTGTGVWAIDVADKYPNAQVTGVDLSPIQPAWTPPNVNFYVDDIEDEWLNGRDIDLVHARHVTPFVRDVPALLQKAYDHMTPGGWIELQDLGHEAFCDDLSMPANNEDYPVSHFLDTSCEVWAAAALGADFRVAPKLGQMLEEAGFVNVSCKTFKVPIGAWPKQPKLRTIGTYMQLAIDLAIAALCRAPGLISQWTEEETVVYIAKCKKALEDDSVHSYMLFYFWQGQKPLAS</sequence>
<reference evidence="2" key="1">
    <citation type="journal article" date="2023" name="Mol. Phylogenet. Evol.">
        <title>Genome-scale phylogeny and comparative genomics of the fungal order Sordariales.</title>
        <authorList>
            <person name="Hensen N."/>
            <person name="Bonometti L."/>
            <person name="Westerberg I."/>
            <person name="Brannstrom I.O."/>
            <person name="Guillou S."/>
            <person name="Cros-Aarteil S."/>
            <person name="Calhoun S."/>
            <person name="Haridas S."/>
            <person name="Kuo A."/>
            <person name="Mondo S."/>
            <person name="Pangilinan J."/>
            <person name="Riley R."/>
            <person name="LaButti K."/>
            <person name="Andreopoulos B."/>
            <person name="Lipzen A."/>
            <person name="Chen C."/>
            <person name="Yan M."/>
            <person name="Daum C."/>
            <person name="Ng V."/>
            <person name="Clum A."/>
            <person name="Steindorff A."/>
            <person name="Ohm R.A."/>
            <person name="Martin F."/>
            <person name="Silar P."/>
            <person name="Natvig D.O."/>
            <person name="Lalanne C."/>
            <person name="Gautier V."/>
            <person name="Ament-Velasquez S.L."/>
            <person name="Kruys A."/>
            <person name="Hutchinson M.I."/>
            <person name="Powell A.J."/>
            <person name="Barry K."/>
            <person name="Miller A.N."/>
            <person name="Grigoriev I.V."/>
            <person name="Debuchy R."/>
            <person name="Gladieux P."/>
            <person name="Hiltunen Thoren M."/>
            <person name="Johannesson H."/>
        </authorList>
    </citation>
    <scope>NUCLEOTIDE SEQUENCE</scope>
    <source>
        <strain evidence="2">CBS 314.62</strain>
    </source>
</reference>
<keyword evidence="2" id="KW-0489">Methyltransferase</keyword>
<dbReference type="InterPro" id="IPR029063">
    <property type="entry name" value="SAM-dependent_MTases_sf"/>
</dbReference>
<dbReference type="Gene3D" id="3.40.50.150">
    <property type="entry name" value="Vaccinia Virus protein VP39"/>
    <property type="match status" value="1"/>
</dbReference>
<dbReference type="PANTHER" id="PTHR43591:SF24">
    <property type="entry name" value="2-METHOXY-6-POLYPRENYL-1,4-BENZOQUINOL METHYLASE, MITOCHONDRIAL"/>
    <property type="match status" value="1"/>
</dbReference>
<proteinExistence type="inferred from homology"/>
<evidence type="ECO:0000256" key="1">
    <source>
        <dbReference type="ARBA" id="ARBA00038158"/>
    </source>
</evidence>
<accession>A0AAE1CFW7</accession>
<dbReference type="Proteomes" id="UP001270362">
    <property type="component" value="Unassembled WGS sequence"/>
</dbReference>